<protein>
    <submittedName>
        <fullName evidence="3">Secreted protein</fullName>
    </submittedName>
</protein>
<organism evidence="3">
    <name type="scientific">Schistocephalus solidus</name>
    <name type="common">Tapeworm</name>
    <dbReference type="NCBI Taxonomy" id="70667"/>
    <lineage>
        <taxon>Eukaryota</taxon>
        <taxon>Metazoa</taxon>
        <taxon>Spiralia</taxon>
        <taxon>Lophotrochozoa</taxon>
        <taxon>Platyhelminthes</taxon>
        <taxon>Cestoda</taxon>
        <taxon>Eucestoda</taxon>
        <taxon>Diphyllobothriidea</taxon>
        <taxon>Diphyllobothriidae</taxon>
        <taxon>Schistocephalus</taxon>
    </lineage>
</organism>
<evidence type="ECO:0000313" key="1">
    <source>
        <dbReference type="EMBL" id="VDL99222.1"/>
    </source>
</evidence>
<proteinExistence type="predicted"/>
<dbReference type="Proteomes" id="UP000275846">
    <property type="component" value="Unassembled WGS sequence"/>
</dbReference>
<keyword evidence="2" id="KW-1185">Reference proteome</keyword>
<name>A0A183T8N9_SCHSO</name>
<accession>A0A183T8N9</accession>
<sequence length="115" mass="11593">MWAATRSLVRIPTLDTGATAVTLLAAVAPAVREQAAAVGAEADVVGAVAEVVGAEADVVGAVAEMVGAEVAAAAMPVDHAFGTAVDGLELHPFSSLTHTQFEHSNMPLTCLPTFL</sequence>
<gene>
    <name evidence="1" type="ORF">SSLN_LOCUS12837</name>
</gene>
<evidence type="ECO:0000313" key="2">
    <source>
        <dbReference type="Proteomes" id="UP000275846"/>
    </source>
</evidence>
<dbReference type="WBParaSite" id="SSLN_0001333501-mRNA-1">
    <property type="protein sequence ID" value="SSLN_0001333501-mRNA-1"/>
    <property type="gene ID" value="SSLN_0001333501"/>
</dbReference>
<dbReference type="EMBL" id="UYSU01037582">
    <property type="protein sequence ID" value="VDL99222.1"/>
    <property type="molecule type" value="Genomic_DNA"/>
</dbReference>
<evidence type="ECO:0000313" key="3">
    <source>
        <dbReference type="WBParaSite" id="SSLN_0001333501-mRNA-1"/>
    </source>
</evidence>
<reference evidence="3" key="1">
    <citation type="submission" date="2016-06" db="UniProtKB">
        <authorList>
            <consortium name="WormBaseParasite"/>
        </authorList>
    </citation>
    <scope>IDENTIFICATION</scope>
</reference>
<reference evidence="1 2" key="2">
    <citation type="submission" date="2018-11" db="EMBL/GenBank/DDBJ databases">
        <authorList>
            <consortium name="Pathogen Informatics"/>
        </authorList>
    </citation>
    <scope>NUCLEOTIDE SEQUENCE [LARGE SCALE GENOMIC DNA]</scope>
    <source>
        <strain evidence="1 2">NST_G2</strain>
    </source>
</reference>
<dbReference type="AlphaFoldDB" id="A0A183T8N9"/>